<organism evidence="5 6">
    <name type="scientific">Rhodovastum atsumiense</name>
    <dbReference type="NCBI Taxonomy" id="504468"/>
    <lineage>
        <taxon>Bacteria</taxon>
        <taxon>Pseudomonadati</taxon>
        <taxon>Pseudomonadota</taxon>
        <taxon>Alphaproteobacteria</taxon>
        <taxon>Acetobacterales</taxon>
        <taxon>Acetobacteraceae</taxon>
        <taxon>Rhodovastum</taxon>
    </lineage>
</organism>
<dbReference type="OrthoDB" id="9811754at2"/>
<dbReference type="PRINTS" id="PR01490">
    <property type="entry name" value="RTXTOXIND"/>
</dbReference>
<proteinExistence type="predicted"/>
<feature type="transmembrane region" description="Helical" evidence="2">
    <location>
        <begin position="23"/>
        <end position="44"/>
    </location>
</feature>
<keyword evidence="2" id="KW-1133">Transmembrane helix</keyword>
<reference evidence="5 6" key="1">
    <citation type="submission" date="2019-09" db="EMBL/GenBank/DDBJ databases">
        <title>Genome sequence of Rhodovastum atsumiense, a diverse member of the Acetobacteraceae family of non-sulfur purple photosynthetic bacteria.</title>
        <authorList>
            <person name="Meyer T."/>
            <person name="Kyndt J."/>
        </authorList>
    </citation>
    <scope>NUCLEOTIDE SEQUENCE [LARGE SCALE GENOMIC DNA]</scope>
    <source>
        <strain evidence="5 6">DSM 21279</strain>
    </source>
</reference>
<dbReference type="PANTHER" id="PTHR30386">
    <property type="entry name" value="MEMBRANE FUSION SUBUNIT OF EMRAB-TOLC MULTIDRUG EFFLUX PUMP"/>
    <property type="match status" value="1"/>
</dbReference>
<sequence length="378" mass="40211">MQAVQTFSRAGGLPLSRQSLRRAATALLALGLLGGGGGYGWHWWQVGRFIRSTDDAYLQADAAIISPRVEGYVRHVAITDNQQVRAGDVLFVLDDRDYRARRDQARAAAAAATAAIGHLDAEMRQQRSMIAQAEAAIGSAVAERDRARLDQARYRALARDQAASRQAAERAEADLLKAEAALIRAQAAAGSERDRMPVLATARAQAEAQREGAAAALRLAEINLEDTVIRAPNDGVVGNRAAQLGQFVKPGSQLVTLVPLQSLYVTANFKETQLEHMRPGQPARIAVDAFPAHDLRGSVESFAPGTGAQFSLLPPENATGNFTKIVQRVPVRIRLDGAPADLAGRIRPGLSVVVAVDTGTAAIATAGAFPQARAGELR</sequence>
<keyword evidence="1" id="KW-0175">Coiled coil</keyword>
<dbReference type="Proteomes" id="UP000325255">
    <property type="component" value="Unassembled WGS sequence"/>
</dbReference>
<evidence type="ECO:0000256" key="1">
    <source>
        <dbReference type="SAM" id="Coils"/>
    </source>
</evidence>
<feature type="domain" description="p-hydroxybenzoic acid efflux pump subunit AaeA-like beta-barrel" evidence="4">
    <location>
        <begin position="262"/>
        <end position="354"/>
    </location>
</feature>
<dbReference type="RefSeq" id="WP_150043203.1">
    <property type="nucleotide sequence ID" value="NZ_OW485601.1"/>
</dbReference>
<dbReference type="GO" id="GO:0055085">
    <property type="term" value="P:transmembrane transport"/>
    <property type="evidence" value="ECO:0007669"/>
    <property type="project" value="InterPro"/>
</dbReference>
<dbReference type="InterPro" id="IPR058634">
    <property type="entry name" value="AaeA-lik-b-barrel"/>
</dbReference>
<gene>
    <name evidence="5" type="ORF">F1189_22885</name>
</gene>
<evidence type="ECO:0000313" key="6">
    <source>
        <dbReference type="Proteomes" id="UP000325255"/>
    </source>
</evidence>
<keyword evidence="2" id="KW-0812">Transmembrane</keyword>
<dbReference type="SUPFAM" id="SSF111369">
    <property type="entry name" value="HlyD-like secretion proteins"/>
    <property type="match status" value="2"/>
</dbReference>
<dbReference type="Pfam" id="PF25917">
    <property type="entry name" value="BSH_RND"/>
    <property type="match status" value="1"/>
</dbReference>
<evidence type="ECO:0000259" key="4">
    <source>
        <dbReference type="Pfam" id="PF25963"/>
    </source>
</evidence>
<dbReference type="Gene3D" id="2.40.30.170">
    <property type="match status" value="1"/>
</dbReference>
<dbReference type="Gene3D" id="2.40.50.100">
    <property type="match status" value="1"/>
</dbReference>
<accession>A0A5M6IPB3</accession>
<dbReference type="EMBL" id="VWPK01000045">
    <property type="protein sequence ID" value="KAA5609739.1"/>
    <property type="molecule type" value="Genomic_DNA"/>
</dbReference>
<dbReference type="InterPro" id="IPR058625">
    <property type="entry name" value="MdtA-like_BSH"/>
</dbReference>
<comment type="caution">
    <text evidence="5">The sequence shown here is derived from an EMBL/GenBank/DDBJ whole genome shotgun (WGS) entry which is preliminary data.</text>
</comment>
<dbReference type="Pfam" id="PF25963">
    <property type="entry name" value="Beta-barrel_AAEA"/>
    <property type="match status" value="1"/>
</dbReference>
<name>A0A5M6IPB3_9PROT</name>
<evidence type="ECO:0000313" key="5">
    <source>
        <dbReference type="EMBL" id="KAA5609739.1"/>
    </source>
</evidence>
<dbReference type="PANTHER" id="PTHR30386:SF24">
    <property type="entry name" value="MULTIDRUG RESISTANCE EFFLUX PUMP"/>
    <property type="match status" value="1"/>
</dbReference>
<protein>
    <submittedName>
        <fullName evidence="5">HlyD family secretion protein</fullName>
    </submittedName>
</protein>
<evidence type="ECO:0000259" key="3">
    <source>
        <dbReference type="Pfam" id="PF25917"/>
    </source>
</evidence>
<dbReference type="InterPro" id="IPR050739">
    <property type="entry name" value="MFP"/>
</dbReference>
<evidence type="ECO:0000256" key="2">
    <source>
        <dbReference type="SAM" id="Phobius"/>
    </source>
</evidence>
<keyword evidence="6" id="KW-1185">Reference proteome</keyword>
<feature type="domain" description="Multidrug resistance protein MdtA-like barrel-sandwich hybrid" evidence="3">
    <location>
        <begin position="63"/>
        <end position="257"/>
    </location>
</feature>
<feature type="coiled-coil region" evidence="1">
    <location>
        <begin position="168"/>
        <end position="223"/>
    </location>
</feature>
<keyword evidence="2" id="KW-0472">Membrane</keyword>
<dbReference type="AlphaFoldDB" id="A0A5M6IPB3"/>